<accession>A0A2T3AY52</accession>
<comment type="cofactor">
    <cofactor evidence="1">
        <name>FAD</name>
        <dbReference type="ChEBI" id="CHEBI:57692"/>
    </cofactor>
</comment>
<proteinExistence type="predicted"/>
<dbReference type="EMBL" id="KZ679013">
    <property type="protein sequence ID" value="PSS15005.1"/>
    <property type="molecule type" value="Genomic_DNA"/>
</dbReference>
<organism evidence="7 8">
    <name type="scientific">Amorphotheca resinae ATCC 22711</name>
    <dbReference type="NCBI Taxonomy" id="857342"/>
    <lineage>
        <taxon>Eukaryota</taxon>
        <taxon>Fungi</taxon>
        <taxon>Dikarya</taxon>
        <taxon>Ascomycota</taxon>
        <taxon>Pezizomycotina</taxon>
        <taxon>Leotiomycetes</taxon>
        <taxon>Helotiales</taxon>
        <taxon>Amorphothecaceae</taxon>
        <taxon>Amorphotheca</taxon>
    </lineage>
</organism>
<keyword evidence="6" id="KW-0503">Monooxygenase</keyword>
<dbReference type="InterPro" id="IPR020946">
    <property type="entry name" value="Flavin_mOase-like"/>
</dbReference>
<protein>
    <recommendedName>
        <fullName evidence="9">FAD/NAD(P)-binding domain-containing protein</fullName>
    </recommendedName>
</protein>
<dbReference type="GO" id="GO:0050661">
    <property type="term" value="F:NADP binding"/>
    <property type="evidence" value="ECO:0007669"/>
    <property type="project" value="InterPro"/>
</dbReference>
<evidence type="ECO:0000256" key="4">
    <source>
        <dbReference type="ARBA" id="ARBA00022857"/>
    </source>
</evidence>
<dbReference type="RefSeq" id="XP_024719604.1">
    <property type="nucleotide sequence ID" value="XM_024861884.1"/>
</dbReference>
<dbReference type="GeneID" id="36569965"/>
<evidence type="ECO:0000313" key="8">
    <source>
        <dbReference type="Proteomes" id="UP000241818"/>
    </source>
</evidence>
<dbReference type="Pfam" id="PF13450">
    <property type="entry name" value="NAD_binding_8"/>
    <property type="match status" value="1"/>
</dbReference>
<dbReference type="InterPro" id="IPR051820">
    <property type="entry name" value="FAD-binding_MO"/>
</dbReference>
<evidence type="ECO:0000256" key="1">
    <source>
        <dbReference type="ARBA" id="ARBA00001974"/>
    </source>
</evidence>
<dbReference type="OrthoDB" id="66881at2759"/>
<keyword evidence="4" id="KW-0521">NADP</keyword>
<evidence type="ECO:0000256" key="5">
    <source>
        <dbReference type="ARBA" id="ARBA00023002"/>
    </source>
</evidence>
<dbReference type="FunFam" id="3.50.50.60:FF:000228">
    <property type="entry name" value="FAD-containing monooxygenase EthA"/>
    <property type="match status" value="1"/>
</dbReference>
<dbReference type="PANTHER" id="PTHR43872:SF1">
    <property type="entry name" value="MONOOXYGENASE, PUTATIVE (AFU_ORTHOLOGUE AFUA_8G02570)-RELATED"/>
    <property type="match status" value="1"/>
</dbReference>
<evidence type="ECO:0000256" key="2">
    <source>
        <dbReference type="ARBA" id="ARBA00022630"/>
    </source>
</evidence>
<dbReference type="Proteomes" id="UP000241818">
    <property type="component" value="Unassembled WGS sequence"/>
</dbReference>
<dbReference type="GO" id="GO:0004499">
    <property type="term" value="F:N,N-dimethylaniline monooxygenase activity"/>
    <property type="evidence" value="ECO:0007669"/>
    <property type="project" value="InterPro"/>
</dbReference>
<sequence length="503" mass="56146">MGSITKDSDPRSGTGTAFADVDVAIIGAGISGINAAYRVQTELPDYSYTIIEARSAIGGTWDFFRYPGIRSDSDLHTFGFPWRPWTAQKSIADGASIRNYIRECAEAYGIDRKIQFHHRLVAADWSSENQQWTLSLDTDNGEKVLRAQFVILSTGYYDYKEPLKTTIPGIDNFKGQVVHPQFWPENLDFTGKKMVLVGSGATAVTLLPCLAEKASKVTMLQRSPSYILPLPSVDPSGELIRRFLPKWLALKVIRWKSLILPYLFYKFCCRFPSAARRILRSAVEKQLPKSIPHDPNFRPSYSPWEQRLCVCPDADFYKSLRNGTADIVTDKIKEVTATGIETESGKKLDADIIVTATGLKMQLAGGAVMSVDSKPVVPSEKFIWKGMMLQDVPNAAFVIGYTNASWTLGSDTTALHVCRLLKYMDKNDMASATPRVKEGTIMPSKPLLNLSSTYIEKAKEMLPRTSNVGPWKPRNNYLKDTWIASYGSLTTDMQFTKAVKKVN</sequence>
<dbReference type="GO" id="GO:0050660">
    <property type="term" value="F:flavin adenine dinucleotide binding"/>
    <property type="evidence" value="ECO:0007669"/>
    <property type="project" value="InterPro"/>
</dbReference>
<dbReference type="InParanoid" id="A0A2T3AY52"/>
<evidence type="ECO:0000256" key="6">
    <source>
        <dbReference type="ARBA" id="ARBA00023033"/>
    </source>
</evidence>
<evidence type="ECO:0000313" key="7">
    <source>
        <dbReference type="EMBL" id="PSS15005.1"/>
    </source>
</evidence>
<name>A0A2T3AY52_AMORE</name>
<dbReference type="Gene3D" id="3.50.50.60">
    <property type="entry name" value="FAD/NAD(P)-binding domain"/>
    <property type="match status" value="2"/>
</dbReference>
<keyword evidence="3" id="KW-0274">FAD</keyword>
<evidence type="ECO:0008006" key="9">
    <source>
        <dbReference type="Google" id="ProtNLM"/>
    </source>
</evidence>
<dbReference type="AlphaFoldDB" id="A0A2T3AY52"/>
<evidence type="ECO:0000256" key="3">
    <source>
        <dbReference type="ARBA" id="ARBA00022827"/>
    </source>
</evidence>
<reference evidence="7 8" key="1">
    <citation type="journal article" date="2018" name="New Phytol.">
        <title>Comparative genomics and transcriptomics depict ericoid mycorrhizal fungi as versatile saprotrophs and plant mutualists.</title>
        <authorList>
            <person name="Martino E."/>
            <person name="Morin E."/>
            <person name="Grelet G.A."/>
            <person name="Kuo A."/>
            <person name="Kohler A."/>
            <person name="Daghino S."/>
            <person name="Barry K.W."/>
            <person name="Cichocki N."/>
            <person name="Clum A."/>
            <person name="Dockter R.B."/>
            <person name="Hainaut M."/>
            <person name="Kuo R.C."/>
            <person name="LaButti K."/>
            <person name="Lindahl B.D."/>
            <person name="Lindquist E.A."/>
            <person name="Lipzen A."/>
            <person name="Khouja H.R."/>
            <person name="Magnuson J."/>
            <person name="Murat C."/>
            <person name="Ohm R.A."/>
            <person name="Singer S.W."/>
            <person name="Spatafora J.W."/>
            <person name="Wang M."/>
            <person name="Veneault-Fourrey C."/>
            <person name="Henrissat B."/>
            <person name="Grigoriev I.V."/>
            <person name="Martin F.M."/>
            <person name="Perotto S."/>
        </authorList>
    </citation>
    <scope>NUCLEOTIDE SEQUENCE [LARGE SCALE GENOMIC DNA]</scope>
    <source>
        <strain evidence="7 8">ATCC 22711</strain>
    </source>
</reference>
<dbReference type="STRING" id="857342.A0A2T3AY52"/>
<dbReference type="InterPro" id="IPR036188">
    <property type="entry name" value="FAD/NAD-bd_sf"/>
</dbReference>
<keyword evidence="2" id="KW-0285">Flavoprotein</keyword>
<dbReference type="Pfam" id="PF00743">
    <property type="entry name" value="FMO-like"/>
    <property type="match status" value="1"/>
</dbReference>
<dbReference type="PANTHER" id="PTHR43872">
    <property type="entry name" value="MONOOXYGENASE, PUTATIVE (AFU_ORTHOLOGUE AFUA_8G02570)-RELATED"/>
    <property type="match status" value="1"/>
</dbReference>
<keyword evidence="5" id="KW-0560">Oxidoreductase</keyword>
<gene>
    <name evidence="7" type="ORF">M430DRAFT_123615</name>
</gene>
<dbReference type="SUPFAM" id="SSF51905">
    <property type="entry name" value="FAD/NAD(P)-binding domain"/>
    <property type="match status" value="1"/>
</dbReference>
<keyword evidence="8" id="KW-1185">Reference proteome</keyword>